<evidence type="ECO:0000313" key="1">
    <source>
        <dbReference type="EMBL" id="KAJ9106956.1"/>
    </source>
</evidence>
<organism evidence="1 2">
    <name type="scientific">Naganishia adeliensis</name>
    <dbReference type="NCBI Taxonomy" id="92952"/>
    <lineage>
        <taxon>Eukaryota</taxon>
        <taxon>Fungi</taxon>
        <taxon>Dikarya</taxon>
        <taxon>Basidiomycota</taxon>
        <taxon>Agaricomycotina</taxon>
        <taxon>Tremellomycetes</taxon>
        <taxon>Filobasidiales</taxon>
        <taxon>Filobasidiaceae</taxon>
        <taxon>Naganishia</taxon>
    </lineage>
</organism>
<dbReference type="Proteomes" id="UP001230649">
    <property type="component" value="Unassembled WGS sequence"/>
</dbReference>
<reference evidence="1" key="1">
    <citation type="submission" date="2023-04" db="EMBL/GenBank/DDBJ databases">
        <title>Draft Genome sequencing of Naganishia species isolated from polar environments using Oxford Nanopore Technology.</title>
        <authorList>
            <person name="Leo P."/>
            <person name="Venkateswaran K."/>
        </authorList>
    </citation>
    <scope>NUCLEOTIDE SEQUENCE</scope>
    <source>
        <strain evidence="1">MNA-CCFEE 5262</strain>
    </source>
</reference>
<accession>A0ACC2W6A0</accession>
<gene>
    <name evidence="1" type="ORF">QFC20_003856</name>
</gene>
<protein>
    <submittedName>
        <fullName evidence="1">Uncharacterized protein</fullName>
    </submittedName>
</protein>
<comment type="caution">
    <text evidence="1">The sequence shown here is derived from an EMBL/GenBank/DDBJ whole genome shotgun (WGS) entry which is preliminary data.</text>
</comment>
<evidence type="ECO:0000313" key="2">
    <source>
        <dbReference type="Proteomes" id="UP001230649"/>
    </source>
</evidence>
<name>A0ACC2W6A0_9TREE</name>
<keyword evidence="2" id="KW-1185">Reference proteome</keyword>
<sequence length="425" mass="46904">MKLKHQIGGHPNVTSDESGTLVIKPASPREIAFYQLLHSTPAPPKSANIPPVNQHLGKDHREGDVPLITRELLLGHLKQFLPRFYGTLKVQHPDSPADQANGSQPECIILSNLIIDIKLGTVLYDASDASISEEKRRKMEEKMRTWDVMKREFTSLSREECGLLKPEELAGAFGKFIPLPDSEAEETASPSSTLAQSSTHRTDLLRTLRALLQTLENLHALLSHLEIRFIGASLLIIYEGDPHLLHNAWTAVDAGESRGDGLEDDEYQMDGSIGDDDEEDLDEDEDAGKGKSSFFSHVFGKFGADAHKGAQGFGLLDGSPPPTPRRRLSQPNHSQQHSEHHEDSEEDAERIPDADAHERALRPFTIRLIDFAHTRLADGEGPDVGVLLGLQTVMELVRGRIGELERFEVGGEKDEMKTKDVASGA</sequence>
<proteinExistence type="predicted"/>
<dbReference type="EMBL" id="JASBWS010000039">
    <property type="protein sequence ID" value="KAJ9106956.1"/>
    <property type="molecule type" value="Genomic_DNA"/>
</dbReference>